<organism evidence="13 14">
    <name type="scientific">Streptomyces nanshensis</name>
    <dbReference type="NCBI Taxonomy" id="518642"/>
    <lineage>
        <taxon>Bacteria</taxon>
        <taxon>Bacillati</taxon>
        <taxon>Actinomycetota</taxon>
        <taxon>Actinomycetes</taxon>
        <taxon>Kitasatosporales</taxon>
        <taxon>Streptomycetaceae</taxon>
        <taxon>Streptomyces</taxon>
    </lineage>
</organism>
<dbReference type="Gene3D" id="1.20.1510.10">
    <property type="entry name" value="Cation efflux protein transmembrane domain"/>
    <property type="match status" value="1"/>
</dbReference>
<comment type="similarity">
    <text evidence="3">Belongs to the TMEM163 family.</text>
</comment>
<keyword evidence="7 11" id="KW-1133">Transmembrane helix</keyword>
<dbReference type="AlphaFoldDB" id="A0A1E7LSG2"/>
<feature type="domain" description="Cation efflux protein transmembrane" evidence="12">
    <location>
        <begin position="91"/>
        <end position="200"/>
    </location>
</feature>
<gene>
    <name evidence="13" type="ORF">AN221_19575</name>
</gene>
<sequence>MSTTPTAATPDVTGPAAHRAVRYAKFTIGYNVIEGIIAISAGAVAGAVSLIGFGIDSGIEVAAAVVVLIRLLAEIKGGEPDEAKERRALKFIAITFFALAAYVTVEGVRDLFSGEKPDTSLVGIVLTGVSIVIMPWLARAKRKAGLEMNSRLVVADAAETKLCAWLSVSTFAGLLAFALFGWTWLDPVAGFVIAAFAVMEGKEAWEGELVCDDGCEDDKPVASGEASSCSDGCK</sequence>
<feature type="transmembrane region" description="Helical" evidence="11">
    <location>
        <begin position="120"/>
        <end position="141"/>
    </location>
</feature>
<dbReference type="Proteomes" id="UP000175971">
    <property type="component" value="Unassembled WGS sequence"/>
</dbReference>
<dbReference type="GO" id="GO:0031410">
    <property type="term" value="C:cytoplasmic vesicle"/>
    <property type="evidence" value="ECO:0007669"/>
    <property type="project" value="UniProtKB-KW"/>
</dbReference>
<dbReference type="RefSeq" id="WP_032786072.1">
    <property type="nucleotide sequence ID" value="NZ_LJGZ01000088.1"/>
</dbReference>
<evidence type="ECO:0000256" key="2">
    <source>
        <dbReference type="ARBA" id="ARBA00004644"/>
    </source>
</evidence>
<evidence type="ECO:0000256" key="4">
    <source>
        <dbReference type="ARBA" id="ARBA00022692"/>
    </source>
</evidence>
<evidence type="ECO:0000256" key="7">
    <source>
        <dbReference type="ARBA" id="ARBA00022989"/>
    </source>
</evidence>
<evidence type="ECO:0000313" key="14">
    <source>
        <dbReference type="Proteomes" id="UP000175971"/>
    </source>
</evidence>
<dbReference type="InterPro" id="IPR058533">
    <property type="entry name" value="Cation_efflux_TM"/>
</dbReference>
<dbReference type="InterPro" id="IPR027469">
    <property type="entry name" value="Cation_efflux_TMD_sf"/>
</dbReference>
<dbReference type="SUPFAM" id="SSF161111">
    <property type="entry name" value="Cation efflux protein transmembrane domain-like"/>
    <property type="match status" value="1"/>
</dbReference>
<dbReference type="PANTHER" id="PTHR31937:SF2">
    <property type="entry name" value="TRANSMEMBRANE PROTEIN 163"/>
    <property type="match status" value="1"/>
</dbReference>
<accession>A0A1E7LSG2</accession>
<evidence type="ECO:0000313" key="13">
    <source>
        <dbReference type="EMBL" id="OEV19120.1"/>
    </source>
</evidence>
<proteinExistence type="inferred from homology"/>
<keyword evidence="6" id="KW-0862">Zinc</keyword>
<evidence type="ECO:0000256" key="9">
    <source>
        <dbReference type="ARBA" id="ARBA00023136"/>
    </source>
</evidence>
<keyword evidence="8" id="KW-0770">Synapse</keyword>
<keyword evidence="14" id="KW-1185">Reference proteome</keyword>
<evidence type="ECO:0000256" key="8">
    <source>
        <dbReference type="ARBA" id="ARBA00023018"/>
    </source>
</evidence>
<feature type="transmembrane region" description="Helical" evidence="11">
    <location>
        <begin position="162"/>
        <end position="185"/>
    </location>
</feature>
<comment type="caution">
    <text evidence="13">The sequence shown here is derived from an EMBL/GenBank/DDBJ whole genome shotgun (WGS) entry which is preliminary data.</text>
</comment>
<dbReference type="PATRIC" id="fig|518642.7.peg.693"/>
<reference evidence="13 14" key="1">
    <citation type="journal article" date="2016" name="Front. Microbiol.">
        <title>Comparative Genomics Analysis of Streptomyces Species Reveals Their Adaptation to the Marine Environment and Their Diversity at the Genomic Level.</title>
        <authorList>
            <person name="Tian X."/>
            <person name="Zhang Z."/>
            <person name="Yang T."/>
            <person name="Chen M."/>
            <person name="Li J."/>
            <person name="Chen F."/>
            <person name="Yang J."/>
            <person name="Li W."/>
            <person name="Zhang B."/>
            <person name="Zhang Z."/>
            <person name="Wu J."/>
            <person name="Zhang C."/>
            <person name="Long L."/>
            <person name="Xiao J."/>
        </authorList>
    </citation>
    <scope>NUCLEOTIDE SEQUENCE [LARGE SCALE GENOMIC DNA]</scope>
    <source>
        <strain evidence="13 14">SCSIO M10372</strain>
    </source>
</reference>
<evidence type="ECO:0000256" key="1">
    <source>
        <dbReference type="ARBA" id="ARBA00004146"/>
    </source>
</evidence>
<dbReference type="OrthoDB" id="9805136at2"/>
<dbReference type="GO" id="GO:0008324">
    <property type="term" value="F:monoatomic cation transmembrane transporter activity"/>
    <property type="evidence" value="ECO:0007669"/>
    <property type="project" value="InterPro"/>
</dbReference>
<evidence type="ECO:0000256" key="5">
    <source>
        <dbReference type="ARBA" id="ARBA00022753"/>
    </source>
</evidence>
<keyword evidence="4 11" id="KW-0812">Transmembrane</keyword>
<dbReference type="GeneID" id="91291833"/>
<feature type="transmembrane region" description="Helical" evidence="11">
    <location>
        <begin position="57"/>
        <end position="75"/>
    </location>
</feature>
<evidence type="ECO:0000256" key="3">
    <source>
        <dbReference type="ARBA" id="ARBA00008731"/>
    </source>
</evidence>
<evidence type="ECO:0000256" key="11">
    <source>
        <dbReference type="SAM" id="Phobius"/>
    </source>
</evidence>
<evidence type="ECO:0000256" key="10">
    <source>
        <dbReference type="ARBA" id="ARBA00023329"/>
    </source>
</evidence>
<dbReference type="InterPro" id="IPR026765">
    <property type="entry name" value="Tmem163"/>
</dbReference>
<feature type="transmembrane region" description="Helical" evidence="11">
    <location>
        <begin position="87"/>
        <end position="105"/>
    </location>
</feature>
<dbReference type="GO" id="GO:0016020">
    <property type="term" value="C:membrane"/>
    <property type="evidence" value="ECO:0007669"/>
    <property type="project" value="InterPro"/>
</dbReference>
<dbReference type="PANTHER" id="PTHR31937">
    <property type="entry name" value="TRANSMEMBRANE PROTEIN 163"/>
    <property type="match status" value="1"/>
</dbReference>
<feature type="transmembrane region" description="Helical" evidence="11">
    <location>
        <begin position="28"/>
        <end position="51"/>
    </location>
</feature>
<protein>
    <submittedName>
        <fullName evidence="13">Cation transporter</fullName>
    </submittedName>
</protein>
<keyword evidence="10" id="KW-0968">Cytoplasmic vesicle</keyword>
<dbReference type="EMBL" id="LJGZ01000088">
    <property type="protein sequence ID" value="OEV19120.1"/>
    <property type="molecule type" value="Genomic_DNA"/>
</dbReference>
<dbReference type="Pfam" id="PF01545">
    <property type="entry name" value="Cation_efflux"/>
    <property type="match status" value="1"/>
</dbReference>
<comment type="subcellular location">
    <subcellularLocation>
        <location evidence="2">Cytoplasmic vesicle</location>
        <location evidence="2">Secretory vesicle</location>
        <location evidence="2">Synaptic vesicle membrane</location>
        <topology evidence="2">Multi-pass membrane protein</topology>
    </subcellularLocation>
    <subcellularLocation>
        <location evidence="1">Early endosome membrane</location>
    </subcellularLocation>
</comment>
<keyword evidence="9 11" id="KW-0472">Membrane</keyword>
<name>A0A1E7LSG2_9ACTN</name>
<keyword evidence="5" id="KW-0967">Endosome</keyword>
<evidence type="ECO:0000259" key="12">
    <source>
        <dbReference type="Pfam" id="PF01545"/>
    </source>
</evidence>
<evidence type="ECO:0000256" key="6">
    <source>
        <dbReference type="ARBA" id="ARBA00022833"/>
    </source>
</evidence>